<comment type="caution">
    <text evidence="2">The sequence shown here is derived from an EMBL/GenBank/DDBJ whole genome shotgun (WGS) entry which is preliminary data.</text>
</comment>
<dbReference type="EMBL" id="BAABUK010000042">
    <property type="protein sequence ID" value="GAA5817433.1"/>
    <property type="molecule type" value="Genomic_DNA"/>
</dbReference>
<feature type="domain" description="UspA" evidence="1">
    <location>
        <begin position="4"/>
        <end position="157"/>
    </location>
</feature>
<evidence type="ECO:0000313" key="2">
    <source>
        <dbReference type="EMBL" id="GAA5817433.1"/>
    </source>
</evidence>
<organism evidence="2 3">
    <name type="scientific">Mucor flavus</name>
    <dbReference type="NCBI Taxonomy" id="439312"/>
    <lineage>
        <taxon>Eukaryota</taxon>
        <taxon>Fungi</taxon>
        <taxon>Fungi incertae sedis</taxon>
        <taxon>Mucoromycota</taxon>
        <taxon>Mucoromycotina</taxon>
        <taxon>Mucoromycetes</taxon>
        <taxon>Mucorales</taxon>
        <taxon>Mucorineae</taxon>
        <taxon>Mucoraceae</taxon>
        <taxon>Mucor</taxon>
    </lineage>
</organism>
<dbReference type="Pfam" id="PF00582">
    <property type="entry name" value="Usp"/>
    <property type="match status" value="1"/>
</dbReference>
<sequence length="170" mass="18768">MVKRRILIGYDHSKVSNTAMEWIIEKRIVNPEDDITLAIIVNDDAIAVEGAFGLESAIVGPSGWLADDYLERISKVEKDSTEALKTVVKWFASKGITVTPRILSGEPGETLKDFAEANNVDLVIVGSRGLGFFKRQLVGSVSDYLIHHLNCSILVIKDDQKSTEPLLKKT</sequence>
<gene>
    <name evidence="2" type="ORF">MFLAVUS_010979</name>
</gene>
<dbReference type="InterPro" id="IPR006015">
    <property type="entry name" value="Universal_stress_UspA"/>
</dbReference>
<evidence type="ECO:0000313" key="3">
    <source>
        <dbReference type="Proteomes" id="UP001473302"/>
    </source>
</evidence>
<dbReference type="PRINTS" id="PR01438">
    <property type="entry name" value="UNVRSLSTRESS"/>
</dbReference>
<dbReference type="PANTHER" id="PTHR31964:SF113">
    <property type="entry name" value="USPA DOMAIN-CONTAINING PROTEIN"/>
    <property type="match status" value="1"/>
</dbReference>
<dbReference type="PANTHER" id="PTHR31964">
    <property type="entry name" value="ADENINE NUCLEOTIDE ALPHA HYDROLASES-LIKE SUPERFAMILY PROTEIN"/>
    <property type="match status" value="1"/>
</dbReference>
<name>A0ABP9ZE79_9FUNG</name>
<dbReference type="SUPFAM" id="SSF52402">
    <property type="entry name" value="Adenine nucleotide alpha hydrolases-like"/>
    <property type="match status" value="1"/>
</dbReference>
<accession>A0ABP9ZE79</accession>
<dbReference type="InterPro" id="IPR006016">
    <property type="entry name" value="UspA"/>
</dbReference>
<dbReference type="CDD" id="cd23659">
    <property type="entry name" value="USP_At3g01520-like"/>
    <property type="match status" value="1"/>
</dbReference>
<dbReference type="Gene3D" id="3.40.50.620">
    <property type="entry name" value="HUPs"/>
    <property type="match status" value="1"/>
</dbReference>
<dbReference type="InterPro" id="IPR014729">
    <property type="entry name" value="Rossmann-like_a/b/a_fold"/>
</dbReference>
<dbReference type="Proteomes" id="UP001473302">
    <property type="component" value="Unassembled WGS sequence"/>
</dbReference>
<evidence type="ECO:0000259" key="1">
    <source>
        <dbReference type="Pfam" id="PF00582"/>
    </source>
</evidence>
<keyword evidence="3" id="KW-1185">Reference proteome</keyword>
<reference evidence="2 3" key="1">
    <citation type="submission" date="2024-04" db="EMBL/GenBank/DDBJ databases">
        <title>genome sequences of Mucor flavus KT1a and Helicostylum pulchrum KT1b strains isolated from the surface of a dry-aged beef.</title>
        <authorList>
            <person name="Toyotome T."/>
            <person name="Hosono M."/>
            <person name="Torimaru M."/>
            <person name="Fukuda K."/>
            <person name="Mikami N."/>
        </authorList>
    </citation>
    <scope>NUCLEOTIDE SEQUENCE [LARGE SCALE GENOMIC DNA]</scope>
    <source>
        <strain evidence="2 3">KT1a</strain>
    </source>
</reference>
<protein>
    <recommendedName>
        <fullName evidence="1">UspA domain-containing protein</fullName>
    </recommendedName>
</protein>
<proteinExistence type="predicted"/>